<dbReference type="AlphaFoldDB" id="N0BBF2"/>
<protein>
    <submittedName>
        <fullName evidence="1">Uncharacterized protein</fullName>
    </submittedName>
</protein>
<dbReference type="Gene3D" id="1.10.260.40">
    <property type="entry name" value="lambda repressor-like DNA-binding domains"/>
    <property type="match status" value="1"/>
</dbReference>
<dbReference type="InterPro" id="IPR010982">
    <property type="entry name" value="Lambda_DNA-bd_dom_sf"/>
</dbReference>
<dbReference type="Proteomes" id="UP000005952">
    <property type="component" value="Chromosome"/>
</dbReference>
<dbReference type="KEGG" id="hdt:HYPDE_30933"/>
<dbReference type="HOGENOM" id="CLU_1576367_0_0_5"/>
<organism evidence="1 2">
    <name type="scientific">Hyphomicrobium denitrificans 1NES1</name>
    <dbReference type="NCBI Taxonomy" id="670307"/>
    <lineage>
        <taxon>Bacteria</taxon>
        <taxon>Pseudomonadati</taxon>
        <taxon>Pseudomonadota</taxon>
        <taxon>Alphaproteobacteria</taxon>
        <taxon>Hyphomicrobiales</taxon>
        <taxon>Hyphomicrobiaceae</taxon>
        <taxon>Hyphomicrobium</taxon>
    </lineage>
</organism>
<proteinExistence type="predicted"/>
<evidence type="ECO:0000313" key="1">
    <source>
        <dbReference type="EMBL" id="AGK57861.1"/>
    </source>
</evidence>
<keyword evidence="2" id="KW-1185">Reference proteome</keyword>
<gene>
    <name evidence="1" type="ORF">HYPDE_30933</name>
</gene>
<evidence type="ECO:0000313" key="2">
    <source>
        <dbReference type="Proteomes" id="UP000005952"/>
    </source>
</evidence>
<sequence length="169" mass="18858">MDALNLTQVEAAKLLSVSDRSIRRWAEAQTEVPGPVEQVLHAWMRLDNLGLAWRPDSEILGCEDSDEIAQQIALYRKHSMDLDALIASVNARGGPAAPWQVHLNERRAILGPIEIRFYPLRNGGFSPASYTRKDGPPDQERDWRLIEDGFACVANAIRLAGKGWASKSR</sequence>
<dbReference type="STRING" id="670307.HYPDE_30933"/>
<reference evidence="1 2" key="1">
    <citation type="journal article" date="2013" name="Genome Announc.">
        <title>Genome sequences for three denitrifying bacterial strains isolated from a uranium- and nitrate-contaminated subsurface environment.</title>
        <authorList>
            <person name="Venkatramanan R."/>
            <person name="Prakash O."/>
            <person name="Woyke T."/>
            <person name="Chain P."/>
            <person name="Goodwin L.A."/>
            <person name="Watson D."/>
            <person name="Brooks S."/>
            <person name="Kostka J.E."/>
            <person name="Green S.J."/>
        </authorList>
    </citation>
    <scope>NUCLEOTIDE SEQUENCE [LARGE SCALE GENOMIC DNA]</scope>
    <source>
        <strain evidence="1 2">1NES1</strain>
    </source>
</reference>
<accession>N0BBF2</accession>
<name>N0BBF2_9HYPH</name>
<dbReference type="GO" id="GO:0003677">
    <property type="term" value="F:DNA binding"/>
    <property type="evidence" value="ECO:0007669"/>
    <property type="project" value="InterPro"/>
</dbReference>
<dbReference type="EMBL" id="CP005587">
    <property type="protein sequence ID" value="AGK57861.1"/>
    <property type="molecule type" value="Genomic_DNA"/>
</dbReference>